<reference evidence="2" key="1">
    <citation type="journal article" date="2023" name="G3 (Bethesda)">
        <title>Genome assembly and association tests identify interacting loci associated with vigor, precocity, and sex in interspecific pistachio rootstocks.</title>
        <authorList>
            <person name="Palmer W."/>
            <person name="Jacygrad E."/>
            <person name="Sagayaradj S."/>
            <person name="Cavanaugh K."/>
            <person name="Han R."/>
            <person name="Bertier L."/>
            <person name="Beede B."/>
            <person name="Kafkas S."/>
            <person name="Golino D."/>
            <person name="Preece J."/>
            <person name="Michelmore R."/>
        </authorList>
    </citation>
    <scope>NUCLEOTIDE SEQUENCE [LARGE SCALE GENOMIC DNA]</scope>
</reference>
<protein>
    <submittedName>
        <fullName evidence="1">Uncharacterized protein</fullName>
    </submittedName>
</protein>
<comment type="caution">
    <text evidence="1">The sequence shown here is derived from an EMBL/GenBank/DDBJ whole genome shotgun (WGS) entry which is preliminary data.</text>
</comment>
<sequence length="119" mass="13885">MKTGPRPGAPLGKWLKELYTWKELQIWKSQRKKVPKPIIMMDWYYFQGRKAEAVKHLRLAAAYNPEYNELCNNVKMTTMILQVILAAAGEQITNLFVKCTRRCCKLICSRPPTQHIHIP</sequence>
<organism evidence="1 2">
    <name type="scientific">Pistacia atlantica</name>
    <dbReference type="NCBI Taxonomy" id="434234"/>
    <lineage>
        <taxon>Eukaryota</taxon>
        <taxon>Viridiplantae</taxon>
        <taxon>Streptophyta</taxon>
        <taxon>Embryophyta</taxon>
        <taxon>Tracheophyta</taxon>
        <taxon>Spermatophyta</taxon>
        <taxon>Magnoliopsida</taxon>
        <taxon>eudicotyledons</taxon>
        <taxon>Gunneridae</taxon>
        <taxon>Pentapetalae</taxon>
        <taxon>rosids</taxon>
        <taxon>malvids</taxon>
        <taxon>Sapindales</taxon>
        <taxon>Anacardiaceae</taxon>
        <taxon>Pistacia</taxon>
    </lineage>
</organism>
<dbReference type="EMBL" id="CM047909">
    <property type="protein sequence ID" value="KAJ0079033.1"/>
    <property type="molecule type" value="Genomic_DNA"/>
</dbReference>
<accession>A0ACC0ZZ45</accession>
<name>A0ACC0ZZ45_9ROSI</name>
<gene>
    <name evidence="1" type="ORF">Patl1_24085</name>
</gene>
<evidence type="ECO:0000313" key="2">
    <source>
        <dbReference type="Proteomes" id="UP001164250"/>
    </source>
</evidence>
<dbReference type="Proteomes" id="UP001164250">
    <property type="component" value="Chromosome 13"/>
</dbReference>
<proteinExistence type="predicted"/>
<evidence type="ECO:0000313" key="1">
    <source>
        <dbReference type="EMBL" id="KAJ0079033.1"/>
    </source>
</evidence>
<keyword evidence="2" id="KW-1185">Reference proteome</keyword>